<keyword evidence="12 18" id="KW-0548">Nucleotidyltransferase</keyword>
<keyword evidence="13 19" id="KW-1133">Transmembrane helix</keyword>
<evidence type="ECO:0000256" key="13">
    <source>
        <dbReference type="ARBA" id="ARBA00022989"/>
    </source>
</evidence>
<accession>A0A495IX43</accession>
<dbReference type="EC" id="2.7.7.41" evidence="6 18"/>
<keyword evidence="17" id="KW-1208">Phospholipid metabolism</keyword>
<evidence type="ECO:0000256" key="6">
    <source>
        <dbReference type="ARBA" id="ARBA00012487"/>
    </source>
</evidence>
<feature type="transmembrane region" description="Helical" evidence="19">
    <location>
        <begin position="55"/>
        <end position="74"/>
    </location>
</feature>
<dbReference type="EMBL" id="RBKU01000001">
    <property type="protein sequence ID" value="RKR80951.1"/>
    <property type="molecule type" value="Genomic_DNA"/>
</dbReference>
<evidence type="ECO:0000256" key="4">
    <source>
        <dbReference type="ARBA" id="ARBA00005189"/>
    </source>
</evidence>
<keyword evidence="15 19" id="KW-0472">Membrane</keyword>
<keyword evidence="14" id="KW-0443">Lipid metabolism</keyword>
<evidence type="ECO:0000256" key="10">
    <source>
        <dbReference type="ARBA" id="ARBA00022679"/>
    </source>
</evidence>
<feature type="transmembrane region" description="Helical" evidence="19">
    <location>
        <begin position="109"/>
        <end position="130"/>
    </location>
</feature>
<dbReference type="Pfam" id="PF01148">
    <property type="entry name" value="CTP_transf_1"/>
    <property type="match status" value="1"/>
</dbReference>
<evidence type="ECO:0000256" key="1">
    <source>
        <dbReference type="ARBA" id="ARBA00001698"/>
    </source>
</evidence>
<evidence type="ECO:0000256" key="18">
    <source>
        <dbReference type="RuleBase" id="RU003938"/>
    </source>
</evidence>
<evidence type="ECO:0000256" key="5">
    <source>
        <dbReference type="ARBA" id="ARBA00010185"/>
    </source>
</evidence>
<evidence type="ECO:0000313" key="20">
    <source>
        <dbReference type="EMBL" id="RKR80951.1"/>
    </source>
</evidence>
<proteinExistence type="inferred from homology"/>
<sequence length="267" mass="29958">MRTRAITGILFVIIMLASLLNGPYIFTAFLGLLGFLCLNEFYNLVKTPQIIPNRVAGLIGGLCIFAGNTLHYILNIDPKFLLISIPVLLSIFIAELYKKSETPFNNIAYTCLGFIFSISPFCFLFALAFITGHFDHHFPLGFLLLLWSNDTGAYVVGLKFGRTKLFERHSPKKTWEGFIGGLLFTMFISWVISLYFTDITWKQWMSVAVLISCFGTMGDLIESMLKRNFNTKDSGTILPGHGGLLDRFDGLLLAAPAVFVYLYLISN</sequence>
<feature type="transmembrane region" description="Helical" evidence="19">
    <location>
        <begin position="80"/>
        <end position="97"/>
    </location>
</feature>
<organism evidence="20 21">
    <name type="scientific">Mucilaginibacter gracilis</name>
    <dbReference type="NCBI Taxonomy" id="423350"/>
    <lineage>
        <taxon>Bacteria</taxon>
        <taxon>Pseudomonadati</taxon>
        <taxon>Bacteroidota</taxon>
        <taxon>Sphingobacteriia</taxon>
        <taxon>Sphingobacteriales</taxon>
        <taxon>Sphingobacteriaceae</taxon>
        <taxon>Mucilaginibacter</taxon>
    </lineage>
</organism>
<feature type="transmembrane region" description="Helical" evidence="19">
    <location>
        <begin position="248"/>
        <end position="266"/>
    </location>
</feature>
<comment type="catalytic activity">
    <reaction evidence="1 18">
        <text>a 1,2-diacyl-sn-glycero-3-phosphate + CTP + H(+) = a CDP-1,2-diacyl-sn-glycerol + diphosphate</text>
        <dbReference type="Rhea" id="RHEA:16229"/>
        <dbReference type="ChEBI" id="CHEBI:15378"/>
        <dbReference type="ChEBI" id="CHEBI:33019"/>
        <dbReference type="ChEBI" id="CHEBI:37563"/>
        <dbReference type="ChEBI" id="CHEBI:58332"/>
        <dbReference type="ChEBI" id="CHEBI:58608"/>
        <dbReference type="EC" id="2.7.7.41"/>
    </reaction>
</comment>
<dbReference type="GO" id="GO:0004605">
    <property type="term" value="F:phosphatidate cytidylyltransferase activity"/>
    <property type="evidence" value="ECO:0007669"/>
    <property type="project" value="UniProtKB-EC"/>
</dbReference>
<dbReference type="Proteomes" id="UP000268007">
    <property type="component" value="Unassembled WGS sequence"/>
</dbReference>
<comment type="similarity">
    <text evidence="5 18">Belongs to the CDS family.</text>
</comment>
<dbReference type="AlphaFoldDB" id="A0A495IX43"/>
<dbReference type="OrthoDB" id="9799199at2"/>
<dbReference type="GO" id="GO:0005886">
    <property type="term" value="C:plasma membrane"/>
    <property type="evidence" value="ECO:0007669"/>
    <property type="project" value="UniProtKB-SubCell"/>
</dbReference>
<dbReference type="PANTHER" id="PTHR46382">
    <property type="entry name" value="PHOSPHATIDATE CYTIDYLYLTRANSFERASE"/>
    <property type="match status" value="1"/>
</dbReference>
<evidence type="ECO:0000256" key="15">
    <source>
        <dbReference type="ARBA" id="ARBA00023136"/>
    </source>
</evidence>
<keyword evidence="11 18" id="KW-0812">Transmembrane</keyword>
<evidence type="ECO:0000313" key="21">
    <source>
        <dbReference type="Proteomes" id="UP000268007"/>
    </source>
</evidence>
<evidence type="ECO:0000256" key="19">
    <source>
        <dbReference type="SAM" id="Phobius"/>
    </source>
</evidence>
<evidence type="ECO:0000256" key="12">
    <source>
        <dbReference type="ARBA" id="ARBA00022695"/>
    </source>
</evidence>
<comment type="pathway">
    <text evidence="4">Lipid metabolism.</text>
</comment>
<feature type="transmembrane region" description="Helical" evidence="19">
    <location>
        <begin position="203"/>
        <end position="221"/>
    </location>
</feature>
<evidence type="ECO:0000256" key="16">
    <source>
        <dbReference type="ARBA" id="ARBA00023209"/>
    </source>
</evidence>
<evidence type="ECO:0000256" key="11">
    <source>
        <dbReference type="ARBA" id="ARBA00022692"/>
    </source>
</evidence>
<evidence type="ECO:0000256" key="7">
    <source>
        <dbReference type="ARBA" id="ARBA00019373"/>
    </source>
</evidence>
<name>A0A495IX43_9SPHI</name>
<gene>
    <name evidence="20" type="ORF">BDD43_1089</name>
</gene>
<dbReference type="RefSeq" id="WP_121196759.1">
    <property type="nucleotide sequence ID" value="NZ_RBKU01000001.1"/>
</dbReference>
<evidence type="ECO:0000256" key="9">
    <source>
        <dbReference type="ARBA" id="ARBA00022516"/>
    </source>
</evidence>
<keyword evidence="9" id="KW-0444">Lipid biosynthesis</keyword>
<feature type="transmembrane region" description="Helical" evidence="19">
    <location>
        <begin position="177"/>
        <end position="197"/>
    </location>
</feature>
<keyword evidence="16" id="KW-0594">Phospholipid biosynthesis</keyword>
<dbReference type="UniPathway" id="UPA00557">
    <property type="reaction ID" value="UER00614"/>
</dbReference>
<comment type="subcellular location">
    <subcellularLocation>
        <location evidence="2">Cell membrane</location>
        <topology evidence="2">Multi-pass membrane protein</topology>
    </subcellularLocation>
</comment>
<comment type="caution">
    <text evidence="20">The sequence shown here is derived from an EMBL/GenBank/DDBJ whole genome shotgun (WGS) entry which is preliminary data.</text>
</comment>
<dbReference type="GO" id="GO:0016024">
    <property type="term" value="P:CDP-diacylglycerol biosynthetic process"/>
    <property type="evidence" value="ECO:0007669"/>
    <property type="project" value="UniProtKB-UniPathway"/>
</dbReference>
<keyword evidence="8" id="KW-1003">Cell membrane</keyword>
<dbReference type="PANTHER" id="PTHR46382:SF1">
    <property type="entry name" value="PHOSPHATIDATE CYTIDYLYLTRANSFERASE"/>
    <property type="match status" value="1"/>
</dbReference>
<evidence type="ECO:0000256" key="17">
    <source>
        <dbReference type="ARBA" id="ARBA00023264"/>
    </source>
</evidence>
<evidence type="ECO:0000256" key="8">
    <source>
        <dbReference type="ARBA" id="ARBA00022475"/>
    </source>
</evidence>
<evidence type="ECO:0000256" key="3">
    <source>
        <dbReference type="ARBA" id="ARBA00005119"/>
    </source>
</evidence>
<keyword evidence="21" id="KW-1185">Reference proteome</keyword>
<comment type="pathway">
    <text evidence="3 18">Phospholipid metabolism; CDP-diacylglycerol biosynthesis; CDP-diacylglycerol from sn-glycerol 3-phosphate: step 3/3.</text>
</comment>
<dbReference type="InterPro" id="IPR000374">
    <property type="entry name" value="PC_trans"/>
</dbReference>
<evidence type="ECO:0000256" key="2">
    <source>
        <dbReference type="ARBA" id="ARBA00004651"/>
    </source>
</evidence>
<feature type="transmembrane region" description="Helical" evidence="19">
    <location>
        <begin position="136"/>
        <end position="156"/>
    </location>
</feature>
<reference evidence="20 21" key="1">
    <citation type="submission" date="2018-10" db="EMBL/GenBank/DDBJ databases">
        <title>Genomic Encyclopedia of Archaeal and Bacterial Type Strains, Phase II (KMG-II): from individual species to whole genera.</title>
        <authorList>
            <person name="Goeker M."/>
        </authorList>
    </citation>
    <scope>NUCLEOTIDE SEQUENCE [LARGE SCALE GENOMIC DNA]</scope>
    <source>
        <strain evidence="20 21">DSM 18602</strain>
    </source>
</reference>
<protein>
    <recommendedName>
        <fullName evidence="7 18">Phosphatidate cytidylyltransferase</fullName>
        <ecNumber evidence="6 18">2.7.7.41</ecNumber>
    </recommendedName>
</protein>
<evidence type="ECO:0000256" key="14">
    <source>
        <dbReference type="ARBA" id="ARBA00023098"/>
    </source>
</evidence>
<keyword evidence="10 18" id="KW-0808">Transferase</keyword>
<feature type="transmembrane region" description="Helical" evidence="19">
    <location>
        <begin position="6"/>
        <end position="35"/>
    </location>
</feature>
<dbReference type="PROSITE" id="PS01315">
    <property type="entry name" value="CDS"/>
    <property type="match status" value="1"/>
</dbReference>